<evidence type="ECO:0000256" key="2">
    <source>
        <dbReference type="SAM" id="SignalP"/>
    </source>
</evidence>
<dbReference type="OrthoDB" id="117760at2"/>
<dbReference type="InterPro" id="IPR021731">
    <property type="entry name" value="AMIN_dom"/>
</dbReference>
<dbReference type="EMBL" id="OMOD01000161">
    <property type="protein sequence ID" value="SPF46482.1"/>
    <property type="molecule type" value="Genomic_DNA"/>
</dbReference>
<feature type="compositionally biased region" description="Basic and acidic residues" evidence="1">
    <location>
        <begin position="451"/>
        <end position="469"/>
    </location>
</feature>
<reference evidence="5" key="1">
    <citation type="submission" date="2018-02" db="EMBL/GenBank/DDBJ databases">
        <authorList>
            <person name="Hausmann B."/>
        </authorList>
    </citation>
    <scope>NUCLEOTIDE SEQUENCE [LARGE SCALE GENOMIC DNA]</scope>
    <source>
        <strain evidence="5">Peat soil MAG SbA1</strain>
    </source>
</reference>
<protein>
    <recommendedName>
        <fullName evidence="3">AMIN domain-containing protein</fullName>
    </recommendedName>
</protein>
<accession>A0A2U3L3L0</accession>
<feature type="signal peptide" evidence="2">
    <location>
        <begin position="1"/>
        <end position="26"/>
    </location>
</feature>
<dbReference type="Pfam" id="PF11741">
    <property type="entry name" value="AMIN"/>
    <property type="match status" value="1"/>
</dbReference>
<dbReference type="Proteomes" id="UP000238701">
    <property type="component" value="Unassembled WGS sequence"/>
</dbReference>
<keyword evidence="2" id="KW-0732">Signal</keyword>
<organism evidence="4 5">
    <name type="scientific">Candidatus Sulfotelmatobacter kueseliae</name>
    <dbReference type="NCBI Taxonomy" id="2042962"/>
    <lineage>
        <taxon>Bacteria</taxon>
        <taxon>Pseudomonadati</taxon>
        <taxon>Acidobacteriota</taxon>
        <taxon>Terriglobia</taxon>
        <taxon>Terriglobales</taxon>
        <taxon>Candidatus Korobacteraceae</taxon>
        <taxon>Candidatus Sulfotelmatobacter</taxon>
    </lineage>
</organism>
<feature type="domain" description="AMIN" evidence="3">
    <location>
        <begin position="47"/>
        <end position="124"/>
    </location>
</feature>
<gene>
    <name evidence="4" type="ORF">SBA1_650031</name>
</gene>
<name>A0A2U3L3L0_9BACT</name>
<feature type="region of interest" description="Disordered" evidence="1">
    <location>
        <begin position="136"/>
        <end position="171"/>
    </location>
</feature>
<dbReference type="Gene3D" id="2.60.40.3500">
    <property type="match status" value="1"/>
</dbReference>
<proteinExistence type="predicted"/>
<feature type="chain" id="PRO_5015712961" description="AMIN domain-containing protein" evidence="2">
    <location>
        <begin position="27"/>
        <end position="488"/>
    </location>
</feature>
<feature type="region of interest" description="Disordered" evidence="1">
    <location>
        <begin position="444"/>
        <end position="469"/>
    </location>
</feature>
<evidence type="ECO:0000256" key="1">
    <source>
        <dbReference type="SAM" id="MobiDB-lite"/>
    </source>
</evidence>
<dbReference type="AlphaFoldDB" id="A0A2U3L3L0"/>
<evidence type="ECO:0000313" key="4">
    <source>
        <dbReference type="EMBL" id="SPF46482.1"/>
    </source>
</evidence>
<evidence type="ECO:0000313" key="5">
    <source>
        <dbReference type="Proteomes" id="UP000238701"/>
    </source>
</evidence>
<feature type="compositionally biased region" description="Pro residues" evidence="1">
    <location>
        <begin position="154"/>
        <end position="166"/>
    </location>
</feature>
<sequence>MPRPALKFLCATLVVPLLALFPVAQTPGPPPVVKSIQLVEDHGVPAIEILSTGGRITPEIQTLTSPPRLLIDLPNSRLGAPPKRTAIDQQNVEAILAYQYQKQPPVTRIIVDMLAPYGYTWEIVSKRLLIRLKPPESGNADVTGGKTATSGQPPAGPNLPPGPSPDTAPAALPLTGGSGALVLAGSRLAAGSSLTAGSETAILRLSRGGEVFVCPGTSVSITPSHNQRDLMLALSVGALESHYSLAASADSLLTPDFRIMFAGPGHFDFAISADSHGNTCVRALKGNTSSAIVSELMGDRIYQVRPAEQAVFRSGRIDRVDTDIPLECGCPPPSPVLLANAAAAPPLSDSVLPEKTRLGGTSAPSVSASGEIGSVFGGTVRTTLSNGPETAPLPPSHPNDVHVEVNAPFVFSAKDHAAAPLPPLAAATDLPLADSSARLVHLDPVIQSPPQEKKEEKQEEPQSKTEHRSFLRRVGGFFASIFRQGESQ</sequence>
<evidence type="ECO:0000259" key="3">
    <source>
        <dbReference type="Pfam" id="PF11741"/>
    </source>
</evidence>